<evidence type="ECO:0000256" key="2">
    <source>
        <dbReference type="ARBA" id="ARBA00022741"/>
    </source>
</evidence>
<dbReference type="Gene3D" id="3.30.200.20">
    <property type="entry name" value="Phosphorylase Kinase, domain 1"/>
    <property type="match status" value="1"/>
</dbReference>
<keyword evidence="4 5" id="KW-0067">ATP-binding</keyword>
<dbReference type="SUPFAM" id="SSF56112">
    <property type="entry name" value="Protein kinase-like (PK-like)"/>
    <property type="match status" value="1"/>
</dbReference>
<keyword evidence="2 5" id="KW-0547">Nucleotide-binding</keyword>
<evidence type="ECO:0000256" key="1">
    <source>
        <dbReference type="ARBA" id="ARBA00022679"/>
    </source>
</evidence>
<dbReference type="CDD" id="cd00198">
    <property type="entry name" value="vWFA"/>
    <property type="match status" value="2"/>
</dbReference>
<dbReference type="Pfam" id="PF00069">
    <property type="entry name" value="Pkinase"/>
    <property type="match status" value="1"/>
</dbReference>
<evidence type="ECO:0000259" key="6">
    <source>
        <dbReference type="PROSITE" id="PS50011"/>
    </source>
</evidence>
<dbReference type="OrthoDB" id="581297at2759"/>
<protein>
    <recommendedName>
        <fullName evidence="6">Protein kinase domain-containing protein</fullName>
    </recommendedName>
</protein>
<comment type="caution">
    <text evidence="7">The sequence shown here is derived from an EMBL/GenBank/DDBJ whole genome shotgun (WGS) entry which is preliminary data.</text>
</comment>
<dbReference type="PROSITE" id="PS50011">
    <property type="entry name" value="PROTEIN_KINASE_DOM"/>
    <property type="match status" value="1"/>
</dbReference>
<keyword evidence="1" id="KW-0808">Transferase</keyword>
<keyword evidence="8" id="KW-1185">Reference proteome</keyword>
<gene>
    <name evidence="7" type="ORF">NCGR_LOCUS39527</name>
</gene>
<dbReference type="InterPro" id="IPR008271">
    <property type="entry name" value="Ser/Thr_kinase_AS"/>
</dbReference>
<evidence type="ECO:0000313" key="8">
    <source>
        <dbReference type="Proteomes" id="UP000604825"/>
    </source>
</evidence>
<dbReference type="SUPFAM" id="SSF53300">
    <property type="entry name" value="vWA-like"/>
    <property type="match status" value="2"/>
</dbReference>
<organism evidence="7 8">
    <name type="scientific">Miscanthus lutarioriparius</name>
    <dbReference type="NCBI Taxonomy" id="422564"/>
    <lineage>
        <taxon>Eukaryota</taxon>
        <taxon>Viridiplantae</taxon>
        <taxon>Streptophyta</taxon>
        <taxon>Embryophyta</taxon>
        <taxon>Tracheophyta</taxon>
        <taxon>Spermatophyta</taxon>
        <taxon>Magnoliopsida</taxon>
        <taxon>Liliopsida</taxon>
        <taxon>Poales</taxon>
        <taxon>Poaceae</taxon>
        <taxon>PACMAD clade</taxon>
        <taxon>Panicoideae</taxon>
        <taxon>Andropogonodae</taxon>
        <taxon>Andropogoneae</taxon>
        <taxon>Saccharinae</taxon>
        <taxon>Miscanthus</taxon>
    </lineage>
</organism>
<dbReference type="EMBL" id="CAJGYO010000010">
    <property type="protein sequence ID" value="CAD6256000.1"/>
    <property type="molecule type" value="Genomic_DNA"/>
</dbReference>
<dbReference type="PANTHER" id="PTHR45707">
    <property type="entry name" value="C2 CALCIUM/LIPID-BINDING PLANT PHOSPHORIBOSYLTRANSFERASE FAMILY PROTEIN"/>
    <property type="match status" value="1"/>
</dbReference>
<dbReference type="InterPro" id="IPR036465">
    <property type="entry name" value="vWFA_dom_sf"/>
</dbReference>
<evidence type="ECO:0000256" key="5">
    <source>
        <dbReference type="PROSITE-ProRule" id="PRU10141"/>
    </source>
</evidence>
<dbReference type="PROSITE" id="PS00108">
    <property type="entry name" value="PROTEIN_KINASE_ST"/>
    <property type="match status" value="1"/>
</dbReference>
<dbReference type="PANTHER" id="PTHR45707:SF46">
    <property type="entry name" value="PROTEIN KINASE DOMAIN-CONTAINING PROTEIN"/>
    <property type="match status" value="1"/>
</dbReference>
<dbReference type="GO" id="GO:0005524">
    <property type="term" value="F:ATP binding"/>
    <property type="evidence" value="ECO:0007669"/>
    <property type="project" value="UniProtKB-UniRule"/>
</dbReference>
<reference evidence="7" key="1">
    <citation type="submission" date="2020-10" db="EMBL/GenBank/DDBJ databases">
        <authorList>
            <person name="Han B."/>
            <person name="Lu T."/>
            <person name="Zhao Q."/>
            <person name="Huang X."/>
            <person name="Zhao Y."/>
        </authorList>
    </citation>
    <scope>NUCLEOTIDE SEQUENCE</scope>
</reference>
<dbReference type="InterPro" id="IPR011009">
    <property type="entry name" value="Kinase-like_dom_sf"/>
</dbReference>
<dbReference type="InterPro" id="IPR000719">
    <property type="entry name" value="Prot_kinase_dom"/>
</dbReference>
<dbReference type="FunFam" id="3.30.200.20:FF:000465">
    <property type="entry name" value="Cysteine-rich receptor-like protein kinase 6"/>
    <property type="match status" value="1"/>
</dbReference>
<proteinExistence type="predicted"/>
<dbReference type="PROSITE" id="PS00107">
    <property type="entry name" value="PROTEIN_KINASE_ATP"/>
    <property type="match status" value="1"/>
</dbReference>
<dbReference type="AlphaFoldDB" id="A0A811QEZ9"/>
<evidence type="ECO:0000256" key="3">
    <source>
        <dbReference type="ARBA" id="ARBA00022777"/>
    </source>
</evidence>
<dbReference type="Gene3D" id="3.40.50.410">
    <property type="entry name" value="von Willebrand factor, type A domain"/>
    <property type="match status" value="2"/>
</dbReference>
<accession>A0A811QEZ9</accession>
<dbReference type="GO" id="GO:0004672">
    <property type="term" value="F:protein kinase activity"/>
    <property type="evidence" value="ECO:0007669"/>
    <property type="project" value="InterPro"/>
</dbReference>
<evidence type="ECO:0000313" key="7">
    <source>
        <dbReference type="EMBL" id="CAD6256000.1"/>
    </source>
</evidence>
<evidence type="ECO:0000256" key="4">
    <source>
        <dbReference type="ARBA" id="ARBA00022840"/>
    </source>
</evidence>
<dbReference type="Gene3D" id="1.10.510.10">
    <property type="entry name" value="Transferase(Phosphotransferase) domain 1"/>
    <property type="match status" value="1"/>
</dbReference>
<dbReference type="Proteomes" id="UP000604825">
    <property type="component" value="Unassembled WGS sequence"/>
</dbReference>
<feature type="binding site" evidence="5">
    <location>
        <position position="46"/>
    </location>
    <ligand>
        <name>ATP</name>
        <dbReference type="ChEBI" id="CHEBI:30616"/>
    </ligand>
</feature>
<feature type="domain" description="Protein kinase" evidence="6">
    <location>
        <begin position="19"/>
        <end position="302"/>
    </location>
</feature>
<keyword evidence="3" id="KW-0418">Kinase</keyword>
<dbReference type="SMART" id="SM00220">
    <property type="entry name" value="S_TKc"/>
    <property type="match status" value="1"/>
</dbReference>
<name>A0A811QEZ9_9POAL</name>
<sequence length="738" mass="82974">MSVDMNFKLETLQAITDNFSEKHNVGSGGYGTVYKGLYKGEEIAVKRLHHVVGLDDKEFKNEFGNLRKVQHENVVKLVGFCYESKNHFFEQGGKEFWAPLTERILCFEFMQGGTLDKHIADDSCDLDWPTCYKIIKGTCEGINHLHTAYEKSIFHLDIKPGNILLDSNNNAKVADLGLSRFVSTNTFVTKTIKGTQCYMPPEFGKSGHISSKYDVFSLGVLIINVMDGNRGLTRYREMRTEQFVNHVKRNWNARLKEKPGHPSHKIESLQVNKCVVLALKCVQYDRNKRPSTNDIVDELEQLDIEIKKLSLASDDYQIGQALDALELNSSIEDLSSQLPSPDQLLVSSISGPGQLDVVILYAFDCSISTTAWRTVDDGIFWMVQEKLTHYIDSCMGYIYFMMDGNTYTSDMKLVDPEENKATGYKSFVWRRVPCTENMASGLEEAHKMISNRGYPNGVILLFSDGLIHKGDFFDGAEEFKSKVPVHTFTLGGVEYNEGLGAIAANSPGGKFHSIPVPERPMLSTRFSLLLDSIFDRTTEDEESPSPSSETQPLDVVLVYAFDCTKSTLAWAKMDRSIFWMVQERLTRLEDSCMGYIYPMLTPNNYTSDMKVVDPAESKATGYTAFDWRRLPCTKTMASGLAEAHKMLRNRGNQNGIILFFSDGLINKGDFFDGTENFKSEVPVHTFTLGGDAYNEGLQAIADNSRSGMFHPVPVPDRPELSVRFSELLDSLLLGTKTN</sequence>
<dbReference type="InterPro" id="IPR017441">
    <property type="entry name" value="Protein_kinase_ATP_BS"/>
</dbReference>